<evidence type="ECO:0000256" key="5">
    <source>
        <dbReference type="ARBA" id="ARBA00022989"/>
    </source>
</evidence>
<dbReference type="Gene3D" id="3.10.20.90">
    <property type="entry name" value="Phosphatidylinositol 3-kinase Catalytic Subunit, Chain A, domain 1"/>
    <property type="match status" value="1"/>
</dbReference>
<feature type="domain" description="EccD-like transmembrane" evidence="8">
    <location>
        <begin position="121"/>
        <end position="464"/>
    </location>
</feature>
<keyword evidence="10" id="KW-1185">Reference proteome</keyword>
<evidence type="ECO:0000256" key="4">
    <source>
        <dbReference type="ARBA" id="ARBA00022692"/>
    </source>
</evidence>
<keyword evidence="6 7" id="KW-0472">Membrane</keyword>
<evidence type="ECO:0000313" key="9">
    <source>
        <dbReference type="EMBL" id="ALG12013.1"/>
    </source>
</evidence>
<name>A0A0N9IBW8_9PSEU</name>
<dbReference type="EMBL" id="CP012752">
    <property type="protein sequence ID" value="ALG12013.1"/>
    <property type="molecule type" value="Genomic_DNA"/>
</dbReference>
<feature type="transmembrane region" description="Helical" evidence="7">
    <location>
        <begin position="378"/>
        <end position="397"/>
    </location>
</feature>
<evidence type="ECO:0000256" key="2">
    <source>
        <dbReference type="ARBA" id="ARBA00006162"/>
    </source>
</evidence>
<evidence type="ECO:0000256" key="6">
    <source>
        <dbReference type="ARBA" id="ARBA00023136"/>
    </source>
</evidence>
<feature type="transmembrane region" description="Helical" evidence="7">
    <location>
        <begin position="121"/>
        <end position="139"/>
    </location>
</feature>
<dbReference type="InterPro" id="IPR024962">
    <property type="entry name" value="YukD-like"/>
</dbReference>
<feature type="transmembrane region" description="Helical" evidence="7">
    <location>
        <begin position="349"/>
        <end position="366"/>
    </location>
</feature>
<keyword evidence="3" id="KW-1003">Cell membrane</keyword>
<dbReference type="GO" id="GO:0005886">
    <property type="term" value="C:plasma membrane"/>
    <property type="evidence" value="ECO:0007669"/>
    <property type="project" value="UniProtKB-SubCell"/>
</dbReference>
<evidence type="ECO:0000256" key="7">
    <source>
        <dbReference type="SAM" id="Phobius"/>
    </source>
</evidence>
<feature type="transmembrane region" description="Helical" evidence="7">
    <location>
        <begin position="145"/>
        <end position="165"/>
    </location>
</feature>
<keyword evidence="5 7" id="KW-1133">Transmembrane helix</keyword>
<dbReference type="OrthoDB" id="4775372at2"/>
<feature type="transmembrane region" description="Helical" evidence="7">
    <location>
        <begin position="324"/>
        <end position="343"/>
    </location>
</feature>
<feature type="transmembrane region" description="Helical" evidence="7">
    <location>
        <begin position="177"/>
        <end position="194"/>
    </location>
</feature>
<sequence length="466" mass="49399">MTSARLAELCRITVFGPDGKVDLAVPVSSTVADLVPVLLSHTRKKQPIPVDQGSWVLQRLGGPAFDQDGTPETLDWLEGEQLYLRPADNPLPALDFDDLADGIATTVVQRGDRWKPEFNHVLFQVLSGVLVAVVGLILLDDGPTALHAGFAGGLSAVFVIISAVVARTLDDLSLSRLWGLAACVFAGLTGMIAADGVPDAASPTPIGILVGAAGAAVTATVLLALRKFAANGIPFAPFATVLLVAVATICGVWMGLGFEWSVSQVAGVLATVMFGVVIWSPKTTIRIAYLRGPQLPRNAEDLQQDVDPAPAHEVAVRTAAADRYVSVTMVCASAVFVAAFPFVMAEPGWIGWTMVTVVSCAVLLRARNFLGVWQRLSLVVAGTVGLGLVALDLGRMFTPSWRIVLLVGLFVILYGLMQVVLRPVGRRMLPVWGHLANIFDTCTALAIIPLLLQLLGVYAWARGLFG</sequence>
<feature type="transmembrane region" description="Helical" evidence="7">
    <location>
        <begin position="206"/>
        <end position="225"/>
    </location>
</feature>
<feature type="transmembrane region" description="Helical" evidence="7">
    <location>
        <begin position="403"/>
        <end position="421"/>
    </location>
</feature>
<feature type="transmembrane region" description="Helical" evidence="7">
    <location>
        <begin position="442"/>
        <end position="461"/>
    </location>
</feature>
<comment type="subcellular location">
    <subcellularLocation>
        <location evidence="1">Cell membrane</location>
        <topology evidence="1">Multi-pass membrane protein</topology>
    </subcellularLocation>
</comment>
<dbReference type="InterPro" id="IPR044049">
    <property type="entry name" value="EccD_transm"/>
</dbReference>
<evidence type="ECO:0000256" key="1">
    <source>
        <dbReference type="ARBA" id="ARBA00004651"/>
    </source>
</evidence>
<feature type="transmembrane region" description="Helical" evidence="7">
    <location>
        <begin position="237"/>
        <end position="256"/>
    </location>
</feature>
<dbReference type="Proteomes" id="UP000063699">
    <property type="component" value="Chromosome"/>
</dbReference>
<protein>
    <recommendedName>
        <fullName evidence="8">EccD-like transmembrane domain-containing protein</fullName>
    </recommendedName>
</protein>
<dbReference type="Pfam" id="PF19053">
    <property type="entry name" value="EccD"/>
    <property type="match status" value="1"/>
</dbReference>
<dbReference type="Pfam" id="PF08817">
    <property type="entry name" value="YukD"/>
    <property type="match status" value="1"/>
</dbReference>
<keyword evidence="4 7" id="KW-0812">Transmembrane</keyword>
<dbReference type="AlphaFoldDB" id="A0A0N9IBW8"/>
<proteinExistence type="inferred from homology"/>
<feature type="transmembrane region" description="Helical" evidence="7">
    <location>
        <begin position="262"/>
        <end position="281"/>
    </location>
</feature>
<evidence type="ECO:0000313" key="10">
    <source>
        <dbReference type="Proteomes" id="UP000063699"/>
    </source>
</evidence>
<dbReference type="InterPro" id="IPR006707">
    <property type="entry name" value="T7SS_EccD"/>
</dbReference>
<reference evidence="9 10" key="1">
    <citation type="submission" date="2015-07" db="EMBL/GenBank/DDBJ databases">
        <title>Genome sequencing of Kibdelosporangium phytohabitans.</title>
        <authorList>
            <person name="Qin S."/>
            <person name="Xing K."/>
        </authorList>
    </citation>
    <scope>NUCLEOTIDE SEQUENCE [LARGE SCALE GENOMIC DNA]</scope>
    <source>
        <strain evidence="9 10">KLBMP1111</strain>
    </source>
</reference>
<evidence type="ECO:0000259" key="8">
    <source>
        <dbReference type="Pfam" id="PF19053"/>
    </source>
</evidence>
<dbReference type="STRING" id="860235.AOZ06_38685"/>
<dbReference type="RefSeq" id="WP_054293909.1">
    <property type="nucleotide sequence ID" value="NZ_CP012752.1"/>
</dbReference>
<evidence type="ECO:0000256" key="3">
    <source>
        <dbReference type="ARBA" id="ARBA00022475"/>
    </source>
</evidence>
<dbReference type="NCBIfam" id="TIGR03920">
    <property type="entry name" value="T7SS_EccD"/>
    <property type="match status" value="1"/>
</dbReference>
<organism evidence="9 10">
    <name type="scientific">Kibdelosporangium phytohabitans</name>
    <dbReference type="NCBI Taxonomy" id="860235"/>
    <lineage>
        <taxon>Bacteria</taxon>
        <taxon>Bacillati</taxon>
        <taxon>Actinomycetota</taxon>
        <taxon>Actinomycetes</taxon>
        <taxon>Pseudonocardiales</taxon>
        <taxon>Pseudonocardiaceae</taxon>
        <taxon>Kibdelosporangium</taxon>
    </lineage>
</organism>
<accession>A0A0N9IBW8</accession>
<comment type="similarity">
    <text evidence="2">Belongs to the EccD/Snm4 family.</text>
</comment>
<gene>
    <name evidence="9" type="ORF">AOZ06_38685</name>
</gene>
<dbReference type="KEGG" id="kphy:AOZ06_38685"/>